<sequence length="47" mass="5551">MNLPNIKHHWLYRMSHGWGVTTNQLRTQMSSEFTNALDRQQSGEVFC</sequence>
<dbReference type="Proteomes" id="UP000234681">
    <property type="component" value="Chromosome 3"/>
</dbReference>
<organism evidence="1 2">
    <name type="scientific">Rattus norvegicus</name>
    <name type="common">Rat</name>
    <dbReference type="NCBI Taxonomy" id="10116"/>
    <lineage>
        <taxon>Eukaryota</taxon>
        <taxon>Metazoa</taxon>
        <taxon>Chordata</taxon>
        <taxon>Craniata</taxon>
        <taxon>Vertebrata</taxon>
        <taxon>Euteleostomi</taxon>
        <taxon>Mammalia</taxon>
        <taxon>Eutheria</taxon>
        <taxon>Euarchontoglires</taxon>
        <taxon>Glires</taxon>
        <taxon>Rodentia</taxon>
        <taxon>Myomorpha</taxon>
        <taxon>Muroidea</taxon>
        <taxon>Muridae</taxon>
        <taxon>Murinae</taxon>
        <taxon>Rattus</taxon>
    </lineage>
</organism>
<gene>
    <name evidence="1" type="ORF">rCG_27533</name>
</gene>
<protein>
    <submittedName>
        <fullName evidence="1">RCG27533</fullName>
    </submittedName>
</protein>
<reference evidence="1 2" key="1">
    <citation type="submission" date="2005-09" db="EMBL/GenBank/DDBJ databases">
        <authorList>
            <person name="Mural R.J."/>
            <person name="Li P.W."/>
            <person name="Adams M.D."/>
            <person name="Amanatides P.G."/>
            <person name="Baden-Tillson H."/>
            <person name="Barnstead M."/>
            <person name="Chin S.H."/>
            <person name="Dew I."/>
            <person name="Evans C.A."/>
            <person name="Ferriera S."/>
            <person name="Flanigan M."/>
            <person name="Fosler C."/>
            <person name="Glodek A."/>
            <person name="Gu Z."/>
            <person name="Holt R.A."/>
            <person name="Jennings D."/>
            <person name="Kraft C.L."/>
            <person name="Lu F."/>
            <person name="Nguyen T."/>
            <person name="Nusskern D.R."/>
            <person name="Pfannkoch C.M."/>
            <person name="Sitter C."/>
            <person name="Sutton G.G."/>
            <person name="Venter J.C."/>
            <person name="Wang Z."/>
            <person name="Woodage T."/>
            <person name="Zheng X.H."/>
            <person name="Zhong F."/>
        </authorList>
    </citation>
    <scope>NUCLEOTIDE SEQUENCE [LARGE SCALE GENOMIC DNA]</scope>
    <source>
        <strain>BN</strain>
        <strain evidence="2">Sprague-Dawley</strain>
    </source>
</reference>
<dbReference type="AlphaFoldDB" id="A6K756"/>
<evidence type="ECO:0000313" key="1">
    <source>
        <dbReference type="EMBL" id="EDL95163.1"/>
    </source>
</evidence>
<evidence type="ECO:0000313" key="2">
    <source>
        <dbReference type="Proteomes" id="UP000234681"/>
    </source>
</evidence>
<proteinExistence type="predicted"/>
<name>A6K756_RAT</name>
<dbReference type="EMBL" id="CH474026">
    <property type="protein sequence ID" value="EDL95163.1"/>
    <property type="molecule type" value="Genomic_DNA"/>
</dbReference>
<accession>A6K756</accession>